<name>A0A1Y2SM40_9GAMM</name>
<organism evidence="2 3">
    <name type="scientific">Xenorhabdus beddingii</name>
    <dbReference type="NCBI Taxonomy" id="40578"/>
    <lineage>
        <taxon>Bacteria</taxon>
        <taxon>Pseudomonadati</taxon>
        <taxon>Pseudomonadota</taxon>
        <taxon>Gammaproteobacteria</taxon>
        <taxon>Enterobacterales</taxon>
        <taxon>Morganellaceae</taxon>
        <taxon>Xenorhabdus</taxon>
    </lineage>
</organism>
<sequence>MTFVEPAGRIGYLGFGSSVNLSNMIIRNDRADCHLILQKNGVSFNNREILILGQNCYRDNSGYIRQSSPIIQIFPDGTFTTNDESKAATVSKLGLGHYRITGVLGYIAESV</sequence>
<dbReference type="Proteomes" id="UP000194204">
    <property type="component" value="Unassembled WGS sequence"/>
</dbReference>
<keyword evidence="3" id="KW-1185">Reference proteome</keyword>
<evidence type="ECO:0000259" key="1">
    <source>
        <dbReference type="Pfam" id="PF25670"/>
    </source>
</evidence>
<feature type="domain" description="Phage tail protein C-terminal" evidence="1">
    <location>
        <begin position="55"/>
        <end position="109"/>
    </location>
</feature>
<dbReference type="InterPro" id="IPR058008">
    <property type="entry name" value="Gp26_C"/>
</dbReference>
<reference evidence="2 3" key="1">
    <citation type="submission" date="2017-01" db="EMBL/GenBank/DDBJ databases">
        <title>Deconstructing symbiosis and pathogenesis requirements using a combined genomic-metabolomic approach.</title>
        <authorList>
            <person name="Tobias N.J."/>
            <person name="Wolff H."/>
            <person name="Djahanschiri B."/>
            <person name="Ebersberger I."/>
            <person name="Bode H.B."/>
        </authorList>
    </citation>
    <scope>NUCLEOTIDE SEQUENCE [LARGE SCALE GENOMIC DNA]</scope>
    <source>
        <strain evidence="2 3">DSM 4764</strain>
    </source>
</reference>
<dbReference type="EMBL" id="MUBK01000013">
    <property type="protein sequence ID" value="OTA19987.1"/>
    <property type="molecule type" value="Genomic_DNA"/>
</dbReference>
<evidence type="ECO:0000313" key="3">
    <source>
        <dbReference type="Proteomes" id="UP000194204"/>
    </source>
</evidence>
<dbReference type="RefSeq" id="WP_086112695.1">
    <property type="nucleotide sequence ID" value="NZ_CAWNHF010000035.1"/>
</dbReference>
<dbReference type="Pfam" id="PF25670">
    <property type="entry name" value="Phage_tail_C_2"/>
    <property type="match status" value="1"/>
</dbReference>
<dbReference type="OrthoDB" id="6683604at2"/>
<dbReference type="AlphaFoldDB" id="A0A1Y2SM40"/>
<accession>A0A1Y2SM40</accession>
<comment type="caution">
    <text evidence="2">The sequence shown here is derived from an EMBL/GenBank/DDBJ whole genome shotgun (WGS) entry which is preliminary data.</text>
</comment>
<proteinExistence type="predicted"/>
<gene>
    <name evidence="2" type="ORF">Xbed_01918</name>
</gene>
<protein>
    <recommendedName>
        <fullName evidence="1">Phage tail protein C-terminal domain-containing protein</fullName>
    </recommendedName>
</protein>
<evidence type="ECO:0000313" key="2">
    <source>
        <dbReference type="EMBL" id="OTA19987.1"/>
    </source>
</evidence>